<reference evidence="5" key="1">
    <citation type="submission" date="2017-09" db="EMBL/GenBank/DDBJ databases">
        <title>Depth-based differentiation of microbial function through sediment-hosted aquifers and enrichment of novel symbionts in the deep terrestrial subsurface.</title>
        <authorList>
            <person name="Probst A.J."/>
            <person name="Ladd B."/>
            <person name="Jarett J.K."/>
            <person name="Geller-Mcgrath D.E."/>
            <person name="Sieber C.M.K."/>
            <person name="Emerson J.B."/>
            <person name="Anantharaman K."/>
            <person name="Thomas B.C."/>
            <person name="Malmstrom R."/>
            <person name="Stieglmeier M."/>
            <person name="Klingl A."/>
            <person name="Woyke T."/>
            <person name="Ryan C.M."/>
            <person name="Banfield J.F."/>
        </authorList>
    </citation>
    <scope>NUCLEOTIDE SEQUENCE [LARGE SCALE GENOMIC DNA]</scope>
</reference>
<accession>A0A2M7X2P1</accession>
<gene>
    <name evidence="4" type="ORF">CO178_02215</name>
</gene>
<evidence type="ECO:0000313" key="5">
    <source>
        <dbReference type="Proteomes" id="UP000230683"/>
    </source>
</evidence>
<name>A0A2M7X2P1_UNCKA</name>
<feature type="domain" description="Cell envelope-related transcriptional attenuator" evidence="3">
    <location>
        <begin position="82"/>
        <end position="260"/>
    </location>
</feature>
<protein>
    <recommendedName>
        <fullName evidence="3">Cell envelope-related transcriptional attenuator domain-containing protein</fullName>
    </recommendedName>
</protein>
<evidence type="ECO:0000256" key="2">
    <source>
        <dbReference type="SAM" id="Phobius"/>
    </source>
</evidence>
<evidence type="ECO:0000313" key="4">
    <source>
        <dbReference type="EMBL" id="PJA40435.1"/>
    </source>
</evidence>
<dbReference type="EMBL" id="PFWY01000098">
    <property type="protein sequence ID" value="PJA40435.1"/>
    <property type="molecule type" value="Genomic_DNA"/>
</dbReference>
<dbReference type="Pfam" id="PF03816">
    <property type="entry name" value="LytR_cpsA_psr"/>
    <property type="match status" value="1"/>
</dbReference>
<proteinExistence type="inferred from homology"/>
<dbReference type="Proteomes" id="UP000230683">
    <property type="component" value="Unassembled WGS sequence"/>
</dbReference>
<dbReference type="AlphaFoldDB" id="A0A2M7X2P1"/>
<feature type="transmembrane region" description="Helical" evidence="2">
    <location>
        <begin position="12"/>
        <end position="30"/>
    </location>
</feature>
<dbReference type="InterPro" id="IPR050922">
    <property type="entry name" value="LytR/CpsA/Psr_CW_biosynth"/>
</dbReference>
<dbReference type="Gene3D" id="3.40.630.190">
    <property type="entry name" value="LCP protein"/>
    <property type="match status" value="1"/>
</dbReference>
<dbReference type="InterPro" id="IPR004474">
    <property type="entry name" value="LytR_CpsA_psr"/>
</dbReference>
<keyword evidence="2" id="KW-0472">Membrane</keyword>
<keyword evidence="2" id="KW-1133">Transmembrane helix</keyword>
<comment type="caution">
    <text evidence="4">The sequence shown here is derived from an EMBL/GenBank/DDBJ whole genome shotgun (WGS) entry which is preliminary data.</text>
</comment>
<keyword evidence="2" id="KW-0812">Transmembrane</keyword>
<sequence>MNFYLNKIKYLGLFVMTLVLIMFVGFRSHIPENIRNMFSPVSVVSQVLTNDELKSQDGRTNILVLGVDKRTSGNGGNFSMLTDTIIVVSVDKFAKNPVVISIPRDLWVYEAVPPSKINAVYPIALAREKRLNPNDEISVNEIAIKETISAVYNVVGIPIHYYAIIGFDVFKDSVDAIGGINVVVDQSFDDYLYPIEGMEAAMPESLRYKQLHFNAGLQEMDGETALEFSRSRHSTNVSEQGDFARARRQQKVIESLKDSILRSETLLNPIKMKDLYETYKKNVKTDITFAEMLLFYRMTENDIGQITRIVLSNETLNSNSLGSGTLIAPLEDERNDRFGGQYALIPTDRTYDNIHALIRSALFPDN</sequence>
<comment type="similarity">
    <text evidence="1">Belongs to the LytR/CpsA/Psr (LCP) family.</text>
</comment>
<evidence type="ECO:0000259" key="3">
    <source>
        <dbReference type="Pfam" id="PF03816"/>
    </source>
</evidence>
<dbReference type="PANTHER" id="PTHR33392:SF6">
    <property type="entry name" value="POLYISOPRENYL-TEICHOIC ACID--PEPTIDOGLYCAN TEICHOIC ACID TRANSFERASE TAGU"/>
    <property type="match status" value="1"/>
</dbReference>
<organism evidence="4 5">
    <name type="scientific">candidate division WWE3 bacterium CG_4_9_14_3_um_filter_34_6</name>
    <dbReference type="NCBI Taxonomy" id="1975079"/>
    <lineage>
        <taxon>Bacteria</taxon>
        <taxon>Katanobacteria</taxon>
    </lineage>
</organism>
<evidence type="ECO:0000256" key="1">
    <source>
        <dbReference type="ARBA" id="ARBA00006068"/>
    </source>
</evidence>
<dbReference type="NCBIfam" id="TIGR00350">
    <property type="entry name" value="lytR_cpsA_psr"/>
    <property type="match status" value="1"/>
</dbReference>
<dbReference type="PANTHER" id="PTHR33392">
    <property type="entry name" value="POLYISOPRENYL-TEICHOIC ACID--PEPTIDOGLYCAN TEICHOIC ACID TRANSFERASE TAGU"/>
    <property type="match status" value="1"/>
</dbReference>